<dbReference type="Proteomes" id="UP001230426">
    <property type="component" value="Unassembled WGS sequence"/>
</dbReference>
<evidence type="ECO:0000256" key="6">
    <source>
        <dbReference type="ARBA" id="ARBA00023163"/>
    </source>
</evidence>
<dbReference type="EMBL" id="JAUSRB010000002">
    <property type="protein sequence ID" value="MDP9863245.1"/>
    <property type="molecule type" value="Genomic_DNA"/>
</dbReference>
<keyword evidence="4" id="KW-0805">Transcription regulation</keyword>
<keyword evidence="6" id="KW-0804">Transcription</keyword>
<evidence type="ECO:0000256" key="7">
    <source>
        <dbReference type="SAM" id="MobiDB-lite"/>
    </source>
</evidence>
<evidence type="ECO:0000256" key="5">
    <source>
        <dbReference type="ARBA" id="ARBA00023136"/>
    </source>
</evidence>
<evidence type="ECO:0000259" key="9">
    <source>
        <dbReference type="Pfam" id="PF13490"/>
    </source>
</evidence>
<feature type="transmembrane region" description="Helical" evidence="8">
    <location>
        <begin position="81"/>
        <end position="99"/>
    </location>
</feature>
<reference evidence="10 11" key="1">
    <citation type="submission" date="2023-07" db="EMBL/GenBank/DDBJ databases">
        <title>Sequencing the genomes of 1000 actinobacteria strains.</title>
        <authorList>
            <person name="Klenk H.-P."/>
        </authorList>
    </citation>
    <scope>NUCLEOTIDE SEQUENCE [LARGE SCALE GENOMIC DNA]</scope>
    <source>
        <strain evidence="10 11">DSM 44109</strain>
    </source>
</reference>
<comment type="subcellular location">
    <subcellularLocation>
        <location evidence="1">Membrane</location>
        <topology evidence="1">Single-pass membrane protein</topology>
    </subcellularLocation>
</comment>
<evidence type="ECO:0000313" key="11">
    <source>
        <dbReference type="Proteomes" id="UP001230426"/>
    </source>
</evidence>
<evidence type="ECO:0000256" key="3">
    <source>
        <dbReference type="ARBA" id="ARBA00022989"/>
    </source>
</evidence>
<dbReference type="InterPro" id="IPR041916">
    <property type="entry name" value="Anti_sigma_zinc_sf"/>
</dbReference>
<sequence length="258" mass="26596">MRISLGAYVLGALEPEECVLVEAHLAECAGCQAEFEELTGVATFLGRVSEADVAQVSSPPQAVLDRLLSAKVKRRRRLTRALLSLAASVVLVGVGGTLWSTTQTAQNATTASAPQSSGAAESTAPFSAKDDGGHSAKERAAPSQSAVTEGDARLMLDTGERKATDRNGSVRATVTASPGEKATTVKVVLTGVAKGTRCRLDVVGVGGVRETAGNWIVDRAAYDASGAFTGTTTIPPANITKFEILTAEGRMLVSVALP</sequence>
<dbReference type="RefSeq" id="WP_306859980.1">
    <property type="nucleotide sequence ID" value="NZ_JAUSRB010000002.1"/>
</dbReference>
<evidence type="ECO:0000256" key="8">
    <source>
        <dbReference type="SAM" id="Phobius"/>
    </source>
</evidence>
<dbReference type="PANTHER" id="PTHR37461">
    <property type="entry name" value="ANTI-SIGMA-K FACTOR RSKA"/>
    <property type="match status" value="1"/>
</dbReference>
<feature type="domain" description="Putative zinc-finger" evidence="9">
    <location>
        <begin position="5"/>
        <end position="32"/>
    </location>
</feature>
<accession>A0ABT9R4A7</accession>
<comment type="caution">
    <text evidence="10">The sequence shown here is derived from an EMBL/GenBank/DDBJ whole genome shotgun (WGS) entry which is preliminary data.</text>
</comment>
<evidence type="ECO:0000313" key="10">
    <source>
        <dbReference type="EMBL" id="MDP9863245.1"/>
    </source>
</evidence>
<keyword evidence="3 8" id="KW-1133">Transmembrane helix</keyword>
<gene>
    <name evidence="10" type="ORF">J2S55_002511</name>
</gene>
<proteinExistence type="predicted"/>
<feature type="region of interest" description="Disordered" evidence="7">
    <location>
        <begin position="109"/>
        <end position="152"/>
    </location>
</feature>
<dbReference type="InterPro" id="IPR051474">
    <property type="entry name" value="Anti-sigma-K/W_factor"/>
</dbReference>
<keyword evidence="2 8" id="KW-0812">Transmembrane</keyword>
<organism evidence="10 11">
    <name type="scientific">Streptosporangium brasiliense</name>
    <dbReference type="NCBI Taxonomy" id="47480"/>
    <lineage>
        <taxon>Bacteria</taxon>
        <taxon>Bacillati</taxon>
        <taxon>Actinomycetota</taxon>
        <taxon>Actinomycetes</taxon>
        <taxon>Streptosporangiales</taxon>
        <taxon>Streptosporangiaceae</taxon>
        <taxon>Streptosporangium</taxon>
    </lineage>
</organism>
<dbReference type="Pfam" id="PF13490">
    <property type="entry name" value="zf-HC2"/>
    <property type="match status" value="1"/>
</dbReference>
<name>A0ABT9R4A7_9ACTN</name>
<evidence type="ECO:0000256" key="4">
    <source>
        <dbReference type="ARBA" id="ARBA00023015"/>
    </source>
</evidence>
<evidence type="ECO:0000256" key="2">
    <source>
        <dbReference type="ARBA" id="ARBA00022692"/>
    </source>
</evidence>
<protein>
    <recommendedName>
        <fullName evidence="9">Putative zinc-finger domain-containing protein</fullName>
    </recommendedName>
</protein>
<dbReference type="InterPro" id="IPR027383">
    <property type="entry name" value="Znf_put"/>
</dbReference>
<evidence type="ECO:0000256" key="1">
    <source>
        <dbReference type="ARBA" id="ARBA00004167"/>
    </source>
</evidence>
<keyword evidence="11" id="KW-1185">Reference proteome</keyword>
<dbReference type="PANTHER" id="PTHR37461:SF1">
    <property type="entry name" value="ANTI-SIGMA-K FACTOR RSKA"/>
    <property type="match status" value="1"/>
</dbReference>
<dbReference type="Gene3D" id="1.10.10.1320">
    <property type="entry name" value="Anti-sigma factor, zinc-finger domain"/>
    <property type="match status" value="1"/>
</dbReference>
<feature type="compositionally biased region" description="Basic and acidic residues" evidence="7">
    <location>
        <begin position="128"/>
        <end position="140"/>
    </location>
</feature>
<keyword evidence="5 8" id="KW-0472">Membrane</keyword>